<proteinExistence type="predicted"/>
<dbReference type="OrthoDB" id="3210279at2"/>
<evidence type="ECO:0000313" key="2">
    <source>
        <dbReference type="EMBL" id="KLV11610.1"/>
    </source>
</evidence>
<dbReference type="SUPFAM" id="SSF52317">
    <property type="entry name" value="Class I glutamine amidotransferase-like"/>
    <property type="match status" value="1"/>
</dbReference>
<accession>A0A0J1HJ34</accession>
<feature type="domain" description="DJ-1/PfpI" evidence="1">
    <location>
        <begin position="3"/>
        <end position="158"/>
    </location>
</feature>
<dbReference type="Pfam" id="PF01965">
    <property type="entry name" value="DJ-1_PfpI"/>
    <property type="match status" value="1"/>
</dbReference>
<dbReference type="Gene3D" id="3.40.50.880">
    <property type="match status" value="1"/>
</dbReference>
<dbReference type="RefSeq" id="WP_047883569.1">
    <property type="nucleotide sequence ID" value="NZ_LDOU01000002.1"/>
</dbReference>
<keyword evidence="3" id="KW-1185">Reference proteome</keyword>
<dbReference type="InterPro" id="IPR029062">
    <property type="entry name" value="Class_I_gatase-like"/>
</dbReference>
<dbReference type="Proteomes" id="UP000035909">
    <property type="component" value="Unassembled WGS sequence"/>
</dbReference>
<dbReference type="InterPro" id="IPR052158">
    <property type="entry name" value="INH-QAR"/>
</dbReference>
<name>A0A0J1HJ34_9GAMM</name>
<dbReference type="AlphaFoldDB" id="A0A0J1HJ34"/>
<dbReference type="STRING" id="320778.ABT57_02470"/>
<dbReference type="PATRIC" id="fig|320778.3.peg.530"/>
<comment type="caution">
    <text evidence="2">The sequence shown here is derived from an EMBL/GenBank/DDBJ whole genome shotgun (WGS) entry which is preliminary data.</text>
</comment>
<dbReference type="GO" id="GO:0006355">
    <property type="term" value="P:regulation of DNA-templated transcription"/>
    <property type="evidence" value="ECO:0007669"/>
    <property type="project" value="TreeGrafter"/>
</dbReference>
<dbReference type="PANTHER" id="PTHR43130">
    <property type="entry name" value="ARAC-FAMILY TRANSCRIPTIONAL REGULATOR"/>
    <property type="match status" value="1"/>
</dbReference>
<dbReference type="InterPro" id="IPR002818">
    <property type="entry name" value="DJ-1/PfpI"/>
</dbReference>
<reference evidence="2 3" key="1">
    <citation type="submission" date="2015-05" db="EMBL/GenBank/DDBJ databases">
        <title>Photobacterium galathea sp. nov.</title>
        <authorList>
            <person name="Machado H."/>
            <person name="Gram L."/>
        </authorList>
    </citation>
    <scope>NUCLEOTIDE SEQUENCE [LARGE SCALE GENOMIC DNA]</scope>
    <source>
        <strain evidence="2 3">DSM 22954</strain>
    </source>
</reference>
<dbReference type="EMBL" id="LDOU01000002">
    <property type="protein sequence ID" value="KLV11610.1"/>
    <property type="molecule type" value="Genomic_DNA"/>
</dbReference>
<protein>
    <submittedName>
        <fullName evidence="2">Thiamine biosynthesis protein ThiJ</fullName>
    </submittedName>
</protein>
<sequence length="185" mass="19936">MYQIAIVIFDDFTDVDFFLMRDVLGRSQKDWTVSVLGTKPQHHSALGMAVKTDGPLDDANKADVVLFTSGYKGVPAALADEAFLSAFRLDPKRQLIGSICAGAYILQALGLLDGIQATTHPDAKAGLVKLGVDVLDKPLVVEGNIATAGGCLSSMYLTGWIAERLYDADKRREVQRQLIPAGQQA</sequence>
<dbReference type="PANTHER" id="PTHR43130:SF2">
    <property type="entry name" value="DJ-1_PFPI DOMAIN-CONTAINING PROTEIN"/>
    <property type="match status" value="1"/>
</dbReference>
<gene>
    <name evidence="2" type="ORF">ABT57_02470</name>
</gene>
<evidence type="ECO:0000259" key="1">
    <source>
        <dbReference type="Pfam" id="PF01965"/>
    </source>
</evidence>
<organism evidence="2 3">
    <name type="scientific">Photobacterium ganghwense</name>
    <dbReference type="NCBI Taxonomy" id="320778"/>
    <lineage>
        <taxon>Bacteria</taxon>
        <taxon>Pseudomonadati</taxon>
        <taxon>Pseudomonadota</taxon>
        <taxon>Gammaproteobacteria</taxon>
        <taxon>Vibrionales</taxon>
        <taxon>Vibrionaceae</taxon>
        <taxon>Photobacterium</taxon>
    </lineage>
</organism>
<evidence type="ECO:0000313" key="3">
    <source>
        <dbReference type="Proteomes" id="UP000035909"/>
    </source>
</evidence>